<dbReference type="Pfam" id="PF00391">
    <property type="entry name" value="PEP-utilizers"/>
    <property type="match status" value="1"/>
</dbReference>
<dbReference type="GO" id="GO:0050242">
    <property type="term" value="F:pyruvate, phosphate dikinase activity"/>
    <property type="evidence" value="ECO:0007669"/>
    <property type="project" value="InterPro"/>
</dbReference>
<reference evidence="3" key="1">
    <citation type="submission" date="2024-01" db="EMBL/GenBank/DDBJ databases">
        <title>The first autotrophic representatives of the genus Thermodesulfovibrio.</title>
        <authorList>
            <person name="Maltseva A.I."/>
            <person name="Elcheninov A.G."/>
            <person name="Kublanov I.V."/>
            <person name="Lebedinsky A.V."/>
            <person name="Frolov E.N."/>
        </authorList>
    </citation>
    <scope>NUCLEOTIDE SEQUENCE</scope>
    <source>
        <strain evidence="3">3907-1M</strain>
    </source>
</reference>
<sequence length="1358" mass="157172">MKTSVEKDFDKITAVFSSYPGIFKNVTTLVEKLRYSPYDSEIAQEIETHYTKYANYYFKDPQGCEATSVLIHYLIEGFQQTEEKNAFLKTILKIILKIFEEGKANENYFYTNTISEVFEYFNAIPLDRYISQLGVLKNIGREIIKKDIKDTQLINSFTVLYQKYLYAFYSSFLSIQRLDEYFKKFFPDGVKFIKHAYEDLFNEVEIMAQETSKTYDINRLMSIPSDTEFFNKLRELPKNFSDSADLWINLQVMVYYHSWILDTEDLKELHEFSLRELGRTVRNFLLQFKNIDVKKFTLVLDAVFSKFDKFFYLLPASVMFCLEEIGSAVYKLKTPEILNSYIEHLILLGFHAPQFRGFYRDYTINVNQYHVSNLRLYFDLISKSPSESKELISALSIYLFFGGIHIKDTDLFQRDITKLLNSDISQVFYLVKPLLKKIPVYFNEINAEGQLRTVSTQVDEIFKRRDPLMHFIRKQIHVESSPLLLELLEKTVQFWISADRKILEPYLSEEILKELDLIEEHLKELQYLFQKLLNDSSLQSILSTPLDVLVSKIESCPVSEIVKNKAMLTIRLYQLLHAKYKTEIVEIESFLKEAFYQGLPDASFLIDVLRDSSLSRKVESLITYLESLKKIIVSPEKYEAFEDITHKRHIVAGIPSVSGRYSERKFNALSFFLRLENLLNSLLDEIEQSIDLSFITRATLFRIEKYLKLFGRILELNGISSQKYINTLSMLSVALEIRRFTFSQYMDIFRNLAESVSDIVNTYCTAPYKRWLKKIIMKLSNNIEGTELKDFELVNALSEKFLREMVIQYPGLSQLDRLISRIIKASYNQAEKLTYTDLDLLMTYDPKKILCDIYHPREEINDRIHLGNKGHNLIRLTNKGIPVPPGFILTTEVFRCKEAINNFQPVKEHLNREIHSAMKRLELFTKKTFGDSANPLLVSVRSGGALSMPGMMNSFLNVGINEKIIEGLIKQTGKPWFVWDSYRRFLQCWGMSFGLDRDEFDSIINDFKKKYKAELKIQFTPLQMKEVAMAYKDFIVSKGIYIEEDPWRQLEIAISQVFNSWYSGKAKAYREILGISEDWGTAAIVQKMVFGNLDANSGSGVLFTRNPKESTDTLMLWGDYTPGAQGEDIVSGLVKTYPISVEQKIIEGRESEKSLEEAFPEIYESLLEIAEKLIYKERWDHQEIEFTFEGRGRNDLYILQTREMSYAKRQLMSVFIPGESLTESKVGTGIGVSGGALSGRIVFDIDDIREFKQKDPLVPVILVRADTVPDDIVHIASADGILTARGGSTSHASIIATKLGKTCVVGFSRMIVYQNEKKCRIGKKILKKGDFISIDGRNGLVYLGKHPTQTIYLTGDYF</sequence>
<dbReference type="EMBL" id="CP144373">
    <property type="protein sequence ID" value="XCH47083.1"/>
    <property type="molecule type" value="Genomic_DNA"/>
</dbReference>
<dbReference type="Gene3D" id="3.30.1490.20">
    <property type="entry name" value="ATP-grasp fold, A domain"/>
    <property type="match status" value="1"/>
</dbReference>
<dbReference type="SUPFAM" id="SSF52009">
    <property type="entry name" value="Phosphohistidine domain"/>
    <property type="match status" value="1"/>
</dbReference>
<accession>A0AAU8GX20</accession>
<dbReference type="PANTHER" id="PTHR22931">
    <property type="entry name" value="PHOSPHOENOLPYRUVATE DIKINASE-RELATED"/>
    <property type="match status" value="1"/>
</dbReference>
<dbReference type="Gene3D" id="1.20.80.30">
    <property type="match status" value="1"/>
</dbReference>
<evidence type="ECO:0000259" key="2">
    <source>
        <dbReference type="Pfam" id="PF01326"/>
    </source>
</evidence>
<evidence type="ECO:0000259" key="1">
    <source>
        <dbReference type="Pfam" id="PF00391"/>
    </source>
</evidence>
<dbReference type="RefSeq" id="WP_353684610.1">
    <property type="nucleotide sequence ID" value="NZ_CP144373.1"/>
</dbReference>
<dbReference type="InterPro" id="IPR013815">
    <property type="entry name" value="ATP_grasp_subdomain_1"/>
</dbReference>
<dbReference type="GO" id="GO:0016301">
    <property type="term" value="F:kinase activity"/>
    <property type="evidence" value="ECO:0007669"/>
    <property type="project" value="InterPro"/>
</dbReference>
<dbReference type="InterPro" id="IPR008279">
    <property type="entry name" value="PEP-util_enz_mobile_dom"/>
</dbReference>
<dbReference type="Gene3D" id="3.50.30.10">
    <property type="entry name" value="Phosphohistidine domain"/>
    <property type="match status" value="1"/>
</dbReference>
<feature type="domain" description="PEP-utilising enzyme mobile" evidence="1">
    <location>
        <begin position="1259"/>
        <end position="1339"/>
    </location>
</feature>
<protein>
    <submittedName>
        <fullName evidence="3">PEP/pyruvate-binding domain-containing protein</fullName>
    </submittedName>
</protein>
<dbReference type="Gene3D" id="3.30.470.20">
    <property type="entry name" value="ATP-grasp fold, B domain"/>
    <property type="match status" value="1"/>
</dbReference>
<dbReference type="InterPro" id="IPR010121">
    <property type="entry name" value="Pyruvate_phosphate_dikinase"/>
</dbReference>
<feature type="domain" description="Pyruvate phosphate dikinase AMP/ATP-binding" evidence="2">
    <location>
        <begin position="908"/>
        <end position="1153"/>
    </location>
</feature>
<dbReference type="GO" id="GO:0005524">
    <property type="term" value="F:ATP binding"/>
    <property type="evidence" value="ECO:0007669"/>
    <property type="project" value="InterPro"/>
</dbReference>
<gene>
    <name evidence="3" type="ORF">V4D30_02115</name>
</gene>
<dbReference type="KEGG" id="taut:V4D30_02115"/>
<organism evidence="3">
    <name type="scientific">Thermodesulfovibrio autotrophicus</name>
    <dbReference type="NCBI Taxonomy" id="3118333"/>
    <lineage>
        <taxon>Bacteria</taxon>
        <taxon>Pseudomonadati</taxon>
        <taxon>Nitrospirota</taxon>
        <taxon>Thermodesulfovibrionia</taxon>
        <taxon>Thermodesulfovibrionales</taxon>
        <taxon>Thermodesulfovibrionaceae</taxon>
        <taxon>Thermodesulfovibrio</taxon>
    </lineage>
</organism>
<dbReference type="Pfam" id="PF01326">
    <property type="entry name" value="PPDK_N"/>
    <property type="match status" value="1"/>
</dbReference>
<proteinExistence type="predicted"/>
<dbReference type="InterPro" id="IPR002192">
    <property type="entry name" value="PPDK_AMP/ATP-bd"/>
</dbReference>
<name>A0AAU8GX20_9BACT</name>
<evidence type="ECO:0000313" key="3">
    <source>
        <dbReference type="EMBL" id="XCH47083.1"/>
    </source>
</evidence>
<dbReference type="SUPFAM" id="SSF56059">
    <property type="entry name" value="Glutathione synthetase ATP-binding domain-like"/>
    <property type="match status" value="1"/>
</dbReference>
<dbReference type="Gene3D" id="1.10.189.10">
    <property type="entry name" value="Pyruvate Phosphate Dikinase, domain 2"/>
    <property type="match status" value="1"/>
</dbReference>
<dbReference type="InterPro" id="IPR036637">
    <property type="entry name" value="Phosphohistidine_dom_sf"/>
</dbReference>
<dbReference type="PANTHER" id="PTHR22931:SF9">
    <property type="entry name" value="PYRUVATE, PHOSPHATE DIKINASE 1, CHLOROPLASTIC"/>
    <property type="match status" value="1"/>
</dbReference>